<dbReference type="GO" id="GO:0016705">
    <property type="term" value="F:oxidoreductase activity, acting on paired donors, with incorporation or reduction of molecular oxygen"/>
    <property type="evidence" value="ECO:0007669"/>
    <property type="project" value="InterPro"/>
</dbReference>
<comment type="cofactor">
    <cofactor evidence="1">
        <name>heme</name>
        <dbReference type="ChEBI" id="CHEBI:30413"/>
    </cofactor>
</comment>
<dbReference type="InterPro" id="IPR001128">
    <property type="entry name" value="Cyt_P450"/>
</dbReference>
<protein>
    <submittedName>
        <fullName evidence="2">Cytochrome P450</fullName>
    </submittedName>
</protein>
<keyword evidence="1" id="KW-0479">Metal-binding</keyword>
<keyword evidence="1" id="KW-0408">Iron</keyword>
<sequence>MKFAGVTVLGENGPKNKTCIYIRAHGLVNHNSYYSTITMSFVPNLASVTPNITVALGIVSLATAAIALLSYLRSFSKKQSKEVFPGPPGIPILGNLLQINPKDIILQLEQWAWEYGPIFKINMMGQEWLIVSDSNVINQQLKERPIRYSHSMKLISVFQELGMHGLLTAEGKFQNFLYINSIHFEVLAIAVRISLLTTHPRPFIHPITGSDWKQSRRWITPQFSPGRVARSKSLVIHHALILRDRLNEHAKKHQITYEKWFPKGEHVSSAVGKKHADRVFYNPKEISPVWSEFSDRTMAVIINYAFAHGKDDLVPPDIVNGIQKVLATINHRLVTPVPTWRFYSTASDRDANKAVKLLNKVIDDIFESIRKDKENGERKDEGHMNTLLESLLYEKIGKGDDVEDAELARSAEKASRLTLEQIKGNLIQVIIAGYDTTANTMNNILYAFACNPTVQARFHSEVDSILGDLAVSTSTSDLTEFFHQDPTVQFPYTYGVMRESMRLYPVVASQMFESNEDTVLDGHFMPKGTITMHLYRPASMRSCPTGDPFEFKPERWIECTDEEKKIMAQDAFGFVCPRICPGRHLATLQIMFYLILSVSRFNVQLMPSPPSATPARERRQFTSMIEGVNVRLVALSCRHLSLSLSRFIPVIPLPLQIGDSKNK</sequence>
<keyword evidence="1" id="KW-0349">Heme</keyword>
<accession>A0A433D842</accession>
<reference evidence="2 3" key="1">
    <citation type="journal article" date="2018" name="New Phytol.">
        <title>Phylogenomics of Endogonaceae and evolution of mycorrhizas within Mucoromycota.</title>
        <authorList>
            <person name="Chang Y."/>
            <person name="Desiro A."/>
            <person name="Na H."/>
            <person name="Sandor L."/>
            <person name="Lipzen A."/>
            <person name="Clum A."/>
            <person name="Barry K."/>
            <person name="Grigoriev I.V."/>
            <person name="Martin F.M."/>
            <person name="Stajich J.E."/>
            <person name="Smith M.E."/>
            <person name="Bonito G."/>
            <person name="Spatafora J.W."/>
        </authorList>
    </citation>
    <scope>NUCLEOTIDE SEQUENCE [LARGE SCALE GENOMIC DNA]</scope>
    <source>
        <strain evidence="2 3">GMNB39</strain>
    </source>
</reference>
<dbReference type="GO" id="GO:0020037">
    <property type="term" value="F:heme binding"/>
    <property type="evidence" value="ECO:0007669"/>
    <property type="project" value="InterPro"/>
</dbReference>
<dbReference type="GO" id="GO:0004497">
    <property type="term" value="F:monooxygenase activity"/>
    <property type="evidence" value="ECO:0007669"/>
    <property type="project" value="InterPro"/>
</dbReference>
<dbReference type="EMBL" id="RBNI01005045">
    <property type="protein sequence ID" value="RUP47022.1"/>
    <property type="molecule type" value="Genomic_DNA"/>
</dbReference>
<dbReference type="GO" id="GO:0005506">
    <property type="term" value="F:iron ion binding"/>
    <property type="evidence" value="ECO:0007669"/>
    <property type="project" value="InterPro"/>
</dbReference>
<feature type="binding site" description="axial binding residue" evidence="1">
    <location>
        <position position="580"/>
    </location>
    <ligand>
        <name>heme</name>
        <dbReference type="ChEBI" id="CHEBI:30413"/>
    </ligand>
    <ligandPart>
        <name>Fe</name>
        <dbReference type="ChEBI" id="CHEBI:18248"/>
    </ligandPart>
</feature>
<organism evidence="2 3">
    <name type="scientific">Jimgerdemannia flammicorona</name>
    <dbReference type="NCBI Taxonomy" id="994334"/>
    <lineage>
        <taxon>Eukaryota</taxon>
        <taxon>Fungi</taxon>
        <taxon>Fungi incertae sedis</taxon>
        <taxon>Mucoromycota</taxon>
        <taxon>Mucoromycotina</taxon>
        <taxon>Endogonomycetes</taxon>
        <taxon>Endogonales</taxon>
        <taxon>Endogonaceae</taxon>
        <taxon>Jimgerdemannia</taxon>
    </lineage>
</organism>
<dbReference type="PANTHER" id="PTHR24301">
    <property type="entry name" value="THROMBOXANE-A SYNTHASE"/>
    <property type="match status" value="1"/>
</dbReference>
<evidence type="ECO:0000256" key="1">
    <source>
        <dbReference type="PIRSR" id="PIRSR602401-1"/>
    </source>
</evidence>
<comment type="caution">
    <text evidence="2">The sequence shown here is derived from an EMBL/GenBank/DDBJ whole genome shotgun (WGS) entry which is preliminary data.</text>
</comment>
<dbReference type="Gene3D" id="1.10.630.10">
    <property type="entry name" value="Cytochrome P450"/>
    <property type="match status" value="2"/>
</dbReference>
<dbReference type="PRINTS" id="PR00463">
    <property type="entry name" value="EP450I"/>
</dbReference>
<dbReference type="InterPro" id="IPR002401">
    <property type="entry name" value="Cyt_P450_E_grp-I"/>
</dbReference>
<evidence type="ECO:0000313" key="3">
    <source>
        <dbReference type="Proteomes" id="UP000268093"/>
    </source>
</evidence>
<dbReference type="OrthoDB" id="1470350at2759"/>
<evidence type="ECO:0000313" key="2">
    <source>
        <dbReference type="EMBL" id="RUP47022.1"/>
    </source>
</evidence>
<dbReference type="PRINTS" id="PR00385">
    <property type="entry name" value="P450"/>
</dbReference>
<dbReference type="Pfam" id="PF00067">
    <property type="entry name" value="p450"/>
    <property type="match status" value="2"/>
</dbReference>
<dbReference type="SUPFAM" id="SSF48264">
    <property type="entry name" value="Cytochrome P450"/>
    <property type="match status" value="1"/>
</dbReference>
<gene>
    <name evidence="2" type="ORF">BC936DRAFT_146217</name>
</gene>
<proteinExistence type="predicted"/>
<dbReference type="AlphaFoldDB" id="A0A433D842"/>
<dbReference type="InterPro" id="IPR036396">
    <property type="entry name" value="Cyt_P450_sf"/>
</dbReference>
<name>A0A433D842_9FUNG</name>
<keyword evidence="3" id="KW-1185">Reference proteome</keyword>
<dbReference type="Proteomes" id="UP000268093">
    <property type="component" value="Unassembled WGS sequence"/>
</dbReference>
<dbReference type="PANTHER" id="PTHR24301:SF2">
    <property type="entry name" value="THROMBOXANE-A SYNTHASE"/>
    <property type="match status" value="1"/>
</dbReference>